<evidence type="ECO:0000313" key="4">
    <source>
        <dbReference type="EMBL" id="KAJ6740263.1"/>
    </source>
</evidence>
<proteinExistence type="inferred from homology"/>
<protein>
    <submittedName>
        <fullName evidence="4">LOB DOMAIN-CONTAINING PROTEIN 4-RELATED</fullName>
    </submittedName>
</protein>
<feature type="region of interest" description="Disordered" evidence="2">
    <location>
        <begin position="235"/>
        <end position="280"/>
    </location>
</feature>
<feature type="domain" description="LOB" evidence="3">
    <location>
        <begin position="5"/>
        <end position="106"/>
    </location>
</feature>
<dbReference type="PROSITE" id="PS50891">
    <property type="entry name" value="LOB"/>
    <property type="match status" value="1"/>
</dbReference>
<dbReference type="OrthoDB" id="838279at2759"/>
<organism evidence="4 5">
    <name type="scientific">Salix purpurea</name>
    <name type="common">Purple osier willow</name>
    <dbReference type="NCBI Taxonomy" id="77065"/>
    <lineage>
        <taxon>Eukaryota</taxon>
        <taxon>Viridiplantae</taxon>
        <taxon>Streptophyta</taxon>
        <taxon>Embryophyta</taxon>
        <taxon>Tracheophyta</taxon>
        <taxon>Spermatophyta</taxon>
        <taxon>Magnoliopsida</taxon>
        <taxon>eudicotyledons</taxon>
        <taxon>Gunneridae</taxon>
        <taxon>Pentapetalae</taxon>
        <taxon>rosids</taxon>
        <taxon>fabids</taxon>
        <taxon>Malpighiales</taxon>
        <taxon>Salicaceae</taxon>
        <taxon>Saliceae</taxon>
        <taxon>Salix</taxon>
    </lineage>
</organism>
<dbReference type="Proteomes" id="UP001151532">
    <property type="component" value="Chromosome 7"/>
</dbReference>
<name>A0A9Q0ZMV6_SALPP</name>
<keyword evidence="5" id="KW-1185">Reference proteome</keyword>
<comment type="similarity">
    <text evidence="1">Belongs to the LOB domain-containing protein family.</text>
</comment>
<evidence type="ECO:0000256" key="1">
    <source>
        <dbReference type="ARBA" id="ARBA00005474"/>
    </source>
</evidence>
<dbReference type="PANTHER" id="PTHR31301:SF68">
    <property type="entry name" value="LOB DOMAIN-CONTAINING PROTEIN 32-RELATED"/>
    <property type="match status" value="1"/>
</dbReference>
<evidence type="ECO:0000256" key="2">
    <source>
        <dbReference type="SAM" id="MobiDB-lite"/>
    </source>
</evidence>
<sequence length="280" mass="30621">MSSISPCASCKFLRRKCTQECVLAPYFPPDQPQKFAIVHKVFGQSNVAKLLNELPAAQRADAVNSLAFEAEERLRDPVYGCVGLISVLKNRVDQLQSDLYIARNELAHYIGPQAVLPTVAQPQHLADPPSAVINHNVMPMMGLSGGQMGIRAEAHQRHHAQPQQICKAQQLAAMVAPGEQEVLMAYEQQQQQEMARFTGGFELADSTAATGFHQISPAAASSISSSFALGNDENTFQIQPQGEPHPNQLLLQPQGQQQPRHIHQHPKSEIDEGRIVGPSC</sequence>
<gene>
    <name evidence="4" type="ORF">OIU79_000407</name>
</gene>
<dbReference type="AlphaFoldDB" id="A0A9Q0ZMV6"/>
<accession>A0A9Q0ZMV6</accession>
<dbReference type="EMBL" id="JAPFFK010000010">
    <property type="protein sequence ID" value="KAJ6740263.1"/>
    <property type="molecule type" value="Genomic_DNA"/>
</dbReference>
<dbReference type="PANTHER" id="PTHR31301">
    <property type="entry name" value="LOB DOMAIN-CONTAINING PROTEIN 4-RELATED"/>
    <property type="match status" value="1"/>
</dbReference>
<reference evidence="4" key="1">
    <citation type="submission" date="2022-11" db="EMBL/GenBank/DDBJ databases">
        <authorList>
            <person name="Hyden B.L."/>
            <person name="Feng K."/>
            <person name="Yates T."/>
            <person name="Jawdy S."/>
            <person name="Smart L.B."/>
            <person name="Muchero W."/>
        </authorList>
    </citation>
    <scope>NUCLEOTIDE SEQUENCE</scope>
    <source>
        <tissue evidence="4">Shoot tip</tissue>
    </source>
</reference>
<evidence type="ECO:0000313" key="5">
    <source>
        <dbReference type="Proteomes" id="UP001151532"/>
    </source>
</evidence>
<dbReference type="Pfam" id="PF03195">
    <property type="entry name" value="LOB"/>
    <property type="match status" value="1"/>
</dbReference>
<evidence type="ECO:0000259" key="3">
    <source>
        <dbReference type="PROSITE" id="PS50891"/>
    </source>
</evidence>
<feature type="compositionally biased region" description="Low complexity" evidence="2">
    <location>
        <begin position="244"/>
        <end position="259"/>
    </location>
</feature>
<reference evidence="4" key="2">
    <citation type="journal article" date="2023" name="Int. J. Mol. Sci.">
        <title>De Novo Assembly and Annotation of 11 Diverse Shrub Willow (Salix) Genomes Reveals Novel Gene Organization in Sex-Linked Regions.</title>
        <authorList>
            <person name="Hyden B."/>
            <person name="Feng K."/>
            <person name="Yates T.B."/>
            <person name="Jawdy S."/>
            <person name="Cereghino C."/>
            <person name="Smart L.B."/>
            <person name="Muchero W."/>
        </authorList>
    </citation>
    <scope>NUCLEOTIDE SEQUENCE</scope>
    <source>
        <tissue evidence="4">Shoot tip</tissue>
    </source>
</reference>
<dbReference type="InterPro" id="IPR004883">
    <property type="entry name" value="LOB"/>
</dbReference>
<comment type="caution">
    <text evidence="4">The sequence shown here is derived from an EMBL/GenBank/DDBJ whole genome shotgun (WGS) entry which is preliminary data.</text>
</comment>